<dbReference type="EMBL" id="QYUO01000001">
    <property type="protein sequence ID" value="RJF97621.1"/>
    <property type="molecule type" value="Genomic_DNA"/>
</dbReference>
<dbReference type="AlphaFoldDB" id="A0A3A3FTW5"/>
<evidence type="ECO:0000313" key="2">
    <source>
        <dbReference type="Proteomes" id="UP000265955"/>
    </source>
</evidence>
<name>A0A3A3FTW5_9BURK</name>
<dbReference type="SUPFAM" id="SSF110087">
    <property type="entry name" value="DR1885-like metal-binding protein"/>
    <property type="match status" value="1"/>
</dbReference>
<dbReference type="Gene3D" id="2.60.40.1890">
    <property type="entry name" value="PCu(A)C copper chaperone"/>
    <property type="match status" value="1"/>
</dbReference>
<dbReference type="Proteomes" id="UP000265955">
    <property type="component" value="Unassembled WGS sequence"/>
</dbReference>
<sequence>MKLHHVFAMAIAITTSSLSHAHEFKLKDLHIGHPYARTTVANQPSGAAYLTLENKGRSTDKLVSVASPAAKSVQIHSMSMEGNVMKMREVDGIELPPASKVEMKPGHGYHIMLIGLQQPLKAGNKFPLTLNFEKSGKTEVTVVVEAPKKEEAPAGGHKHH</sequence>
<comment type="caution">
    <text evidence="1">The sequence shown here is derived from an EMBL/GenBank/DDBJ whole genome shotgun (WGS) entry which is preliminary data.</text>
</comment>
<dbReference type="OrthoDB" id="9796962at2"/>
<protein>
    <submittedName>
        <fullName evidence="1">Copper chaperone PCu(A)C</fullName>
    </submittedName>
</protein>
<dbReference type="InterPro" id="IPR058248">
    <property type="entry name" value="Lxx211020-like"/>
</dbReference>
<gene>
    <name evidence="1" type="ORF">D3871_03095</name>
</gene>
<keyword evidence="2" id="KW-1185">Reference proteome</keyword>
<dbReference type="InterPro" id="IPR036182">
    <property type="entry name" value="PCuAC_sf"/>
</dbReference>
<evidence type="ECO:0000313" key="1">
    <source>
        <dbReference type="EMBL" id="RJF97621.1"/>
    </source>
</evidence>
<dbReference type="PANTHER" id="PTHR36302">
    <property type="entry name" value="BLR7088 PROTEIN"/>
    <property type="match status" value="1"/>
</dbReference>
<dbReference type="RefSeq" id="WP_119767569.1">
    <property type="nucleotide sequence ID" value="NZ_QYUO01000001.1"/>
</dbReference>
<accession>A0A3A3FTW5</accession>
<dbReference type="Pfam" id="PF04314">
    <property type="entry name" value="PCuAC"/>
    <property type="match status" value="1"/>
</dbReference>
<organism evidence="1 2">
    <name type="scientific">Noviherbaspirillum saxi</name>
    <dbReference type="NCBI Taxonomy" id="2320863"/>
    <lineage>
        <taxon>Bacteria</taxon>
        <taxon>Pseudomonadati</taxon>
        <taxon>Pseudomonadota</taxon>
        <taxon>Betaproteobacteria</taxon>
        <taxon>Burkholderiales</taxon>
        <taxon>Oxalobacteraceae</taxon>
        <taxon>Noviherbaspirillum</taxon>
    </lineage>
</organism>
<dbReference type="InterPro" id="IPR007410">
    <property type="entry name" value="LpqE-like"/>
</dbReference>
<dbReference type="PANTHER" id="PTHR36302:SF1">
    <property type="entry name" value="COPPER CHAPERONE PCU(A)C"/>
    <property type="match status" value="1"/>
</dbReference>
<proteinExistence type="predicted"/>
<reference evidence="2" key="1">
    <citation type="submission" date="2018-09" db="EMBL/GenBank/DDBJ databases">
        <authorList>
            <person name="Zhu H."/>
        </authorList>
    </citation>
    <scope>NUCLEOTIDE SEQUENCE [LARGE SCALE GENOMIC DNA]</scope>
    <source>
        <strain evidence="2">K1R23-30</strain>
    </source>
</reference>